<organism evidence="2 3">
    <name type="scientific">Nocardia terpenica</name>
    <dbReference type="NCBI Taxonomy" id="455432"/>
    <lineage>
        <taxon>Bacteria</taxon>
        <taxon>Bacillati</taxon>
        <taxon>Actinomycetota</taxon>
        <taxon>Actinomycetes</taxon>
        <taxon>Mycobacteriales</taxon>
        <taxon>Nocardiaceae</taxon>
        <taxon>Nocardia</taxon>
    </lineage>
</organism>
<dbReference type="GO" id="GO:0016747">
    <property type="term" value="F:acyltransferase activity, transferring groups other than amino-acyl groups"/>
    <property type="evidence" value="ECO:0007669"/>
    <property type="project" value="InterPro"/>
</dbReference>
<keyword evidence="3" id="KW-1185">Reference proteome</keyword>
<dbReference type="AlphaFoldDB" id="A0A161XBV5"/>
<evidence type="ECO:0000313" key="2">
    <source>
        <dbReference type="EMBL" id="KZM70648.1"/>
    </source>
</evidence>
<proteinExistence type="predicted"/>
<comment type="caution">
    <text evidence="2">The sequence shown here is derived from an EMBL/GenBank/DDBJ whole genome shotgun (WGS) entry which is preliminary data.</text>
</comment>
<dbReference type="InterPro" id="IPR016181">
    <property type="entry name" value="Acyl_CoA_acyltransferase"/>
</dbReference>
<dbReference type="STRING" id="455432.AWN90_39450"/>
<evidence type="ECO:0000313" key="3">
    <source>
        <dbReference type="Proteomes" id="UP000076512"/>
    </source>
</evidence>
<gene>
    <name evidence="2" type="ORF">AWN90_39450</name>
</gene>
<keyword evidence="2" id="KW-0808">Transferase</keyword>
<dbReference type="PROSITE" id="PS51186">
    <property type="entry name" value="GNAT"/>
    <property type="match status" value="1"/>
</dbReference>
<dbReference type="Gene3D" id="3.40.630.30">
    <property type="match status" value="1"/>
</dbReference>
<dbReference type="InterPro" id="IPR000182">
    <property type="entry name" value="GNAT_dom"/>
</dbReference>
<evidence type="ECO:0000259" key="1">
    <source>
        <dbReference type="PROSITE" id="PS51186"/>
    </source>
</evidence>
<accession>A0A161XBV5</accession>
<sequence length="145" mass="15928">MSKIVFRAAASSEARSVLDFWSTAAEDAHRPSDSTAAIEALIRRDPEALILAFDEDTAGDPELVGTVIAGWDGWRCHIYRLAVAPDRRRGGIGRGLIQAAENRFARLGGTRADAMVLDENDLAHSAWKANGYAPQPEWSRWIKPL</sequence>
<name>A0A161XBV5_9NOCA</name>
<dbReference type="EMBL" id="LWGR01000013">
    <property type="protein sequence ID" value="KZM70648.1"/>
    <property type="molecule type" value="Genomic_DNA"/>
</dbReference>
<feature type="domain" description="N-acetyltransferase" evidence="1">
    <location>
        <begin position="4"/>
        <end position="145"/>
    </location>
</feature>
<protein>
    <submittedName>
        <fullName evidence="2">GCN5 family acetyltransferase</fullName>
    </submittedName>
</protein>
<dbReference type="RefSeq" id="WP_067593979.1">
    <property type="nucleotide sequence ID" value="NZ_JABMCZ010000003.1"/>
</dbReference>
<dbReference type="Pfam" id="PF00583">
    <property type="entry name" value="Acetyltransf_1"/>
    <property type="match status" value="1"/>
</dbReference>
<dbReference type="SUPFAM" id="SSF55729">
    <property type="entry name" value="Acyl-CoA N-acyltransferases (Nat)"/>
    <property type="match status" value="1"/>
</dbReference>
<dbReference type="OrthoDB" id="1821130at2"/>
<dbReference type="Proteomes" id="UP000076512">
    <property type="component" value="Unassembled WGS sequence"/>
</dbReference>
<reference evidence="2 3" key="1">
    <citation type="submission" date="2016-04" db="EMBL/GenBank/DDBJ databases">
        <authorList>
            <person name="Evans L.H."/>
            <person name="Alamgir A."/>
            <person name="Owens N."/>
            <person name="Weber N.D."/>
            <person name="Virtaneva K."/>
            <person name="Barbian K."/>
            <person name="Babar A."/>
            <person name="Rosenke K."/>
        </authorList>
    </citation>
    <scope>NUCLEOTIDE SEQUENCE [LARGE SCALE GENOMIC DNA]</scope>
    <source>
        <strain evidence="2 3">IFM 0406</strain>
    </source>
</reference>